<feature type="transmembrane region" description="Helical" evidence="1">
    <location>
        <begin position="132"/>
        <end position="150"/>
    </location>
</feature>
<dbReference type="Pfam" id="PF06197">
    <property type="entry name" value="DUF998"/>
    <property type="match status" value="1"/>
</dbReference>
<keyword evidence="1" id="KW-0812">Transmembrane</keyword>
<feature type="transmembrane region" description="Helical" evidence="1">
    <location>
        <begin position="92"/>
        <end position="112"/>
    </location>
</feature>
<evidence type="ECO:0000256" key="1">
    <source>
        <dbReference type="SAM" id="Phobius"/>
    </source>
</evidence>
<name>A0A6J4VY30_9BACT</name>
<gene>
    <name evidence="2" type="ORF">AVDCRST_MAG18-4870</name>
</gene>
<dbReference type="EMBL" id="CADCWN010000390">
    <property type="protein sequence ID" value="CAA9590074.1"/>
    <property type="molecule type" value="Genomic_DNA"/>
</dbReference>
<dbReference type="InterPro" id="IPR009339">
    <property type="entry name" value="DUF998"/>
</dbReference>
<feature type="transmembrane region" description="Helical" evidence="1">
    <location>
        <begin position="61"/>
        <end position="80"/>
    </location>
</feature>
<accession>A0A6J4VY30</accession>
<sequence length="230" mass="23494">MGRLVGEGRRVDGRHKVLAACGVLAPLQFTLAWVVLGAARPDYDPRRQYVSELAAVGAPDAGPMLAAFLALGLLTLAFAVGLRHALGGGATALIGSALIAVFGLGSLASGLFRCDPGCGGGSPANTAHTVSAHLGLGALILATLVLAVRFGRDRRWAGLRAYSLLTGGVALAIFARGFAAFGGVGLGQRLFLATLFLWLAVVALRLLHLASQPEADGTDSTAQQPHAGPR</sequence>
<proteinExistence type="predicted"/>
<organism evidence="2">
    <name type="scientific">uncultured Thermomicrobiales bacterium</name>
    <dbReference type="NCBI Taxonomy" id="1645740"/>
    <lineage>
        <taxon>Bacteria</taxon>
        <taxon>Pseudomonadati</taxon>
        <taxon>Thermomicrobiota</taxon>
        <taxon>Thermomicrobia</taxon>
        <taxon>Thermomicrobiales</taxon>
        <taxon>environmental samples</taxon>
    </lineage>
</organism>
<protein>
    <recommendedName>
        <fullName evidence="3">DUF998 domain-containing protein</fullName>
    </recommendedName>
</protein>
<keyword evidence="1" id="KW-1133">Transmembrane helix</keyword>
<feature type="transmembrane region" description="Helical" evidence="1">
    <location>
        <begin position="162"/>
        <end position="184"/>
    </location>
</feature>
<feature type="transmembrane region" description="Helical" evidence="1">
    <location>
        <begin position="190"/>
        <end position="207"/>
    </location>
</feature>
<dbReference type="AlphaFoldDB" id="A0A6J4VY30"/>
<evidence type="ECO:0008006" key="3">
    <source>
        <dbReference type="Google" id="ProtNLM"/>
    </source>
</evidence>
<evidence type="ECO:0000313" key="2">
    <source>
        <dbReference type="EMBL" id="CAA9590074.1"/>
    </source>
</evidence>
<keyword evidence="1" id="KW-0472">Membrane</keyword>
<reference evidence="2" key="1">
    <citation type="submission" date="2020-02" db="EMBL/GenBank/DDBJ databases">
        <authorList>
            <person name="Meier V. D."/>
        </authorList>
    </citation>
    <scope>NUCLEOTIDE SEQUENCE</scope>
    <source>
        <strain evidence="2">AVDCRST_MAG18</strain>
    </source>
</reference>